<proteinExistence type="inferred from homology"/>
<dbReference type="Proteomes" id="UP001620408">
    <property type="component" value="Unassembled WGS sequence"/>
</dbReference>
<evidence type="ECO:0000256" key="3">
    <source>
        <dbReference type="ARBA" id="ARBA00022490"/>
    </source>
</evidence>
<dbReference type="PANTHER" id="PTHR34773">
    <property type="entry name" value="FLAGELLAR SECRETION CHAPERONE FLIS"/>
    <property type="match status" value="1"/>
</dbReference>
<protein>
    <recommendedName>
        <fullName evidence="6">Flagellar secretion chaperone FliS</fullName>
    </recommendedName>
</protein>
<evidence type="ECO:0000313" key="7">
    <source>
        <dbReference type="EMBL" id="MFK2918163.1"/>
    </source>
</evidence>
<organism evidence="7 8">
    <name type="scientific">Dyella koreensis</name>
    <dbReference type="NCBI Taxonomy" id="311235"/>
    <lineage>
        <taxon>Bacteria</taxon>
        <taxon>Pseudomonadati</taxon>
        <taxon>Pseudomonadota</taxon>
        <taxon>Gammaproteobacteria</taxon>
        <taxon>Lysobacterales</taxon>
        <taxon>Rhodanobacteraceae</taxon>
        <taxon>Dyella</taxon>
    </lineage>
</organism>
<dbReference type="NCBIfam" id="TIGR00208">
    <property type="entry name" value="fliS"/>
    <property type="match status" value="1"/>
</dbReference>
<evidence type="ECO:0000256" key="2">
    <source>
        <dbReference type="ARBA" id="ARBA00008787"/>
    </source>
</evidence>
<dbReference type="PIRSF" id="PIRSF039090">
    <property type="entry name" value="Flis"/>
    <property type="match status" value="1"/>
</dbReference>
<keyword evidence="3 6" id="KW-0963">Cytoplasm</keyword>
<evidence type="ECO:0000256" key="6">
    <source>
        <dbReference type="PIRNR" id="PIRNR039090"/>
    </source>
</evidence>
<gene>
    <name evidence="7" type="primary">fliS</name>
    <name evidence="7" type="ORF">ISS97_12895</name>
</gene>
<accession>A0ABW8K5I6</accession>
<evidence type="ECO:0000256" key="4">
    <source>
        <dbReference type="ARBA" id="ARBA00022795"/>
    </source>
</evidence>
<reference evidence="7 8" key="1">
    <citation type="submission" date="2020-10" db="EMBL/GenBank/DDBJ databases">
        <title>Phylogeny of dyella-like bacteria.</title>
        <authorList>
            <person name="Fu J."/>
        </authorList>
    </citation>
    <scope>NUCLEOTIDE SEQUENCE [LARGE SCALE GENOMIC DNA]</scope>
    <source>
        <strain evidence="7 8">BB4</strain>
    </source>
</reference>
<evidence type="ECO:0000313" key="8">
    <source>
        <dbReference type="Proteomes" id="UP001620408"/>
    </source>
</evidence>
<keyword evidence="8" id="KW-1185">Reference proteome</keyword>
<dbReference type="Pfam" id="PF02561">
    <property type="entry name" value="FliS"/>
    <property type="match status" value="1"/>
</dbReference>
<dbReference type="CDD" id="cd16098">
    <property type="entry name" value="FliS"/>
    <property type="match status" value="1"/>
</dbReference>
<keyword evidence="7" id="KW-0282">Flagellum</keyword>
<dbReference type="InterPro" id="IPR036584">
    <property type="entry name" value="FliS_sf"/>
</dbReference>
<name>A0ABW8K5I6_9GAMM</name>
<keyword evidence="7" id="KW-0969">Cilium</keyword>
<comment type="similarity">
    <text evidence="2 6">Belongs to the FliS family.</text>
</comment>
<evidence type="ECO:0000256" key="1">
    <source>
        <dbReference type="ARBA" id="ARBA00004514"/>
    </source>
</evidence>
<dbReference type="EMBL" id="JADIKD010000011">
    <property type="protein sequence ID" value="MFK2918163.1"/>
    <property type="molecule type" value="Genomic_DNA"/>
</dbReference>
<keyword evidence="7" id="KW-0966">Cell projection</keyword>
<dbReference type="RefSeq" id="WP_379983917.1">
    <property type="nucleotide sequence ID" value="NZ_JADIKD010000011.1"/>
</dbReference>
<keyword evidence="5" id="KW-0143">Chaperone</keyword>
<dbReference type="SUPFAM" id="SSF101116">
    <property type="entry name" value="Flagellar export chaperone FliS"/>
    <property type="match status" value="1"/>
</dbReference>
<evidence type="ECO:0000256" key="5">
    <source>
        <dbReference type="ARBA" id="ARBA00023186"/>
    </source>
</evidence>
<comment type="caution">
    <text evidence="7">The sequence shown here is derived from an EMBL/GenBank/DDBJ whole genome shotgun (WGS) entry which is preliminary data.</text>
</comment>
<dbReference type="Gene3D" id="1.20.120.340">
    <property type="entry name" value="Flagellar protein FliS"/>
    <property type="match status" value="1"/>
</dbReference>
<sequence length="128" mass="14187">MDHVGYGNYRAASLHAQVAGASPVQLVLVLMNGLLDEMARARAHIEHRRYEEKGHSINKCIHMFAALTSSLDYELGGDTVNQIGRLYDYCTLRLNEAGCQLDVAVVDEVIGLVSTLRDAWQQVEDRSA</sequence>
<dbReference type="InterPro" id="IPR003713">
    <property type="entry name" value="FliS"/>
</dbReference>
<keyword evidence="4 6" id="KW-1005">Bacterial flagellum biogenesis</keyword>
<comment type="subcellular location">
    <subcellularLocation>
        <location evidence="1 6">Cytoplasm</location>
        <location evidence="1 6">Cytosol</location>
    </subcellularLocation>
</comment>
<dbReference type="PANTHER" id="PTHR34773:SF1">
    <property type="entry name" value="FLAGELLAR SECRETION CHAPERONE FLIS"/>
    <property type="match status" value="1"/>
</dbReference>